<proteinExistence type="predicted"/>
<organism evidence="2 3">
    <name type="scientific">Propylenella binzhouense</name>
    <dbReference type="NCBI Taxonomy" id="2555902"/>
    <lineage>
        <taxon>Bacteria</taxon>
        <taxon>Pseudomonadati</taxon>
        <taxon>Pseudomonadota</taxon>
        <taxon>Alphaproteobacteria</taxon>
        <taxon>Hyphomicrobiales</taxon>
        <taxon>Propylenellaceae</taxon>
        <taxon>Propylenella</taxon>
    </lineage>
</organism>
<reference evidence="2" key="1">
    <citation type="submission" date="2019-03" db="EMBL/GenBank/DDBJ databases">
        <title>Afifella sp. nov., isolated from activated sludge.</title>
        <authorList>
            <person name="Li Q."/>
            <person name="Liu Y."/>
        </authorList>
    </citation>
    <scope>NUCLEOTIDE SEQUENCE</scope>
    <source>
        <strain evidence="2">L72</strain>
    </source>
</reference>
<dbReference type="Proteomes" id="UP000773614">
    <property type="component" value="Unassembled WGS sequence"/>
</dbReference>
<evidence type="ECO:0000313" key="3">
    <source>
        <dbReference type="Proteomes" id="UP000773614"/>
    </source>
</evidence>
<dbReference type="EMBL" id="SPKJ01000046">
    <property type="protein sequence ID" value="MYZ48729.1"/>
    <property type="molecule type" value="Genomic_DNA"/>
</dbReference>
<dbReference type="RefSeq" id="WP_161141078.1">
    <property type="nucleotide sequence ID" value="NZ_SPKJ01000046.1"/>
</dbReference>
<dbReference type="AlphaFoldDB" id="A0A964T5F7"/>
<comment type="caution">
    <text evidence="2">The sequence shown here is derived from an EMBL/GenBank/DDBJ whole genome shotgun (WGS) entry which is preliminary data.</text>
</comment>
<dbReference type="OrthoDB" id="8448764at2"/>
<feature type="compositionally biased region" description="Acidic residues" evidence="1">
    <location>
        <begin position="127"/>
        <end position="138"/>
    </location>
</feature>
<name>A0A964T5F7_9HYPH</name>
<keyword evidence="3" id="KW-1185">Reference proteome</keyword>
<evidence type="ECO:0000256" key="1">
    <source>
        <dbReference type="SAM" id="MobiDB-lite"/>
    </source>
</evidence>
<protein>
    <submittedName>
        <fullName evidence="2">Uncharacterized protein</fullName>
    </submittedName>
</protein>
<evidence type="ECO:0000313" key="2">
    <source>
        <dbReference type="EMBL" id="MYZ48729.1"/>
    </source>
</evidence>
<gene>
    <name evidence="2" type="ORF">E4O86_13510</name>
</gene>
<accession>A0A964T5F7</accession>
<feature type="region of interest" description="Disordered" evidence="1">
    <location>
        <begin position="109"/>
        <end position="138"/>
    </location>
</feature>
<sequence length="138" mass="15197">MALDDLHLPGLTAPIEDPETFITGVLRNFGDAAQVLGAATDRLVMRLASPRPGRDPDYQIQTIDGEDAAAFSGTEHNFLDPDDVTVRFEEDDLQDQTYTIEQVKDWLNRVNGEGESGGPLNPILTEGWEEGDQSDPRD</sequence>